<accession>A0A8J6EMY7</accession>
<reference evidence="2" key="1">
    <citation type="thesis" date="2020" institute="ProQuest LLC" country="789 East Eisenhower Parkway, Ann Arbor, MI, USA">
        <title>Comparative Genomics and Chromosome Evolution.</title>
        <authorList>
            <person name="Mudd A.B."/>
        </authorList>
    </citation>
    <scope>NUCLEOTIDE SEQUENCE</scope>
    <source>
        <strain evidence="2">HN-11 Male</strain>
        <tissue evidence="2">Kidney and liver</tissue>
    </source>
</reference>
<organism evidence="2 3">
    <name type="scientific">Eleutherodactylus coqui</name>
    <name type="common">Puerto Rican coqui</name>
    <dbReference type="NCBI Taxonomy" id="57060"/>
    <lineage>
        <taxon>Eukaryota</taxon>
        <taxon>Metazoa</taxon>
        <taxon>Chordata</taxon>
        <taxon>Craniata</taxon>
        <taxon>Vertebrata</taxon>
        <taxon>Euteleostomi</taxon>
        <taxon>Amphibia</taxon>
        <taxon>Batrachia</taxon>
        <taxon>Anura</taxon>
        <taxon>Neobatrachia</taxon>
        <taxon>Hyloidea</taxon>
        <taxon>Eleutherodactylidae</taxon>
        <taxon>Eleutherodactylinae</taxon>
        <taxon>Eleutherodactylus</taxon>
        <taxon>Eleutherodactylus</taxon>
    </lineage>
</organism>
<dbReference type="Gene3D" id="3.30.70.330">
    <property type="match status" value="1"/>
</dbReference>
<evidence type="ECO:0000313" key="2">
    <source>
        <dbReference type="EMBL" id="KAG9472442.1"/>
    </source>
</evidence>
<dbReference type="InterPro" id="IPR012677">
    <property type="entry name" value="Nucleotide-bd_a/b_plait_sf"/>
</dbReference>
<gene>
    <name evidence="2" type="ORF">GDO78_019517</name>
</gene>
<evidence type="ECO:0000256" key="1">
    <source>
        <dbReference type="SAM" id="MobiDB-lite"/>
    </source>
</evidence>
<sequence length="878" mass="95713">MPSDQKDQRTDYIGMEKAKNDSLCDHFNNLSINKKTPSPRLLESHLTSSVHHGFSSKDTEPFHAQPASDHHRHGKRQHFKRRKSLESCAEWDAARRKEQAKGKCRCSKSENVTDSLRRNKDPFPSGLARLSSSTEQFRGNSTCVCNQADLGLPSNTVDNSWECKVENIDSTTVQQSAVLFPGADSAEVIFVSDTTKDPSGLLTVLESNTDNMGNALLYEKQENITERKLDPSPVIAEHFLEEDNGAIVCTIELRSGAGDEHRADLIACPTESARAGSDRIHASISAVNGNTAQIRPQGVSETDGEHKVETDEICNCLGSVGLEGQCSIEMGEPSLHQQSTEEVQTMGGLDIEADVIIAELPQVPVEAEPGLAPLNVANPEPPAVDKEGIGPALASLDVAEAVPTAMNGVDSMPTEGEADEPSKQAGPCPKVVHANPGVCPNRGTGLDCSDDLKEHNSDPGVCPTRGTGLDCSHDLKEHNSDPGVCPTRGTGLDCSHDLKKHNSDPGVCPTRGTGLDCSDDLKEHNSDPGVCPTRGTGLDCSDDLKEHNSDAGVCPNRGSVLDCSHDLKEHNSLTGTKCVLEGVADPVTDPCIRSSESTEKGSPFVANATDEESWDSLFTDDGESVNPMQEVTLRAGEKDSPKKPRYNYYDYEPKEPAMDDLELSHVIEIYSFPAEFKTEDLLRAFASYQKKGFDIKWVDDTHALGVFASPIAARDALNSRNPLVKVRSLSEATRASRAKARAFADCLQPAKDRPETSAVLARRLVISALGVRSTQSRAEREAERKKLQEARERWEMLRCFPHRRAVQESTAHAYDPILKNGFHICASRNTQIWRDFSRQCEGSLRHQDSGAAATSPPCNTVYTSISSREAIFYLDFYT</sequence>
<feature type="compositionally biased region" description="Basic residues" evidence="1">
    <location>
        <begin position="70"/>
        <end position="81"/>
    </location>
</feature>
<feature type="region of interest" description="Disordered" evidence="1">
    <location>
        <begin position="108"/>
        <end position="129"/>
    </location>
</feature>
<feature type="region of interest" description="Disordered" evidence="1">
    <location>
        <begin position="42"/>
        <end position="81"/>
    </location>
</feature>
<dbReference type="PANTHER" id="PTHR21678:SF7">
    <property type="entry name" value="COILED-COIL DOMAIN-CONTAINING PROTEIN R3HCC1L"/>
    <property type="match status" value="1"/>
</dbReference>
<dbReference type="EMBL" id="WNTK01000053">
    <property type="protein sequence ID" value="KAG9472442.1"/>
    <property type="molecule type" value="Genomic_DNA"/>
</dbReference>
<proteinExistence type="predicted"/>
<dbReference type="AlphaFoldDB" id="A0A8J6EMY7"/>
<dbReference type="Proteomes" id="UP000770717">
    <property type="component" value="Unassembled WGS sequence"/>
</dbReference>
<dbReference type="InterPro" id="IPR039884">
    <property type="entry name" value="R3HC1/R3HCL"/>
</dbReference>
<dbReference type="PANTHER" id="PTHR21678">
    <property type="entry name" value="GROWTH INHIBITION AND DIFFERENTIATION RELATED PROTEIN 88"/>
    <property type="match status" value="1"/>
</dbReference>
<name>A0A8J6EMY7_ELECQ</name>
<keyword evidence="3" id="KW-1185">Reference proteome</keyword>
<dbReference type="OrthoDB" id="5418203at2759"/>
<evidence type="ECO:0000313" key="3">
    <source>
        <dbReference type="Proteomes" id="UP000770717"/>
    </source>
</evidence>
<protein>
    <submittedName>
        <fullName evidence="2">Uncharacterized protein</fullName>
    </submittedName>
</protein>
<comment type="caution">
    <text evidence="2">The sequence shown here is derived from an EMBL/GenBank/DDBJ whole genome shotgun (WGS) entry which is preliminary data.</text>
</comment>